<evidence type="ECO:0000313" key="14">
    <source>
        <dbReference type="Proteomes" id="UP000037923"/>
    </source>
</evidence>
<feature type="compositionally biased region" description="Basic and acidic residues" evidence="10">
    <location>
        <begin position="3542"/>
        <end position="3555"/>
    </location>
</feature>
<feature type="domain" description="PI3K/PI4K catalytic" evidence="11">
    <location>
        <begin position="4489"/>
        <end position="4808"/>
    </location>
</feature>
<dbReference type="EC" id="2.7.11.1" evidence="2"/>
<keyword evidence="7" id="KW-0067">ATP-binding</keyword>
<dbReference type="PROSITE" id="PS00916">
    <property type="entry name" value="PI3_4_KINASE_2"/>
    <property type="match status" value="1"/>
</dbReference>
<feature type="compositionally biased region" description="Basic and acidic residues" evidence="10">
    <location>
        <begin position="2320"/>
        <end position="2332"/>
    </location>
</feature>
<feature type="region of interest" description="Disordered" evidence="10">
    <location>
        <begin position="2117"/>
        <end position="2149"/>
    </location>
</feature>
<dbReference type="GO" id="GO:0005524">
    <property type="term" value="F:ATP binding"/>
    <property type="evidence" value="ECO:0007669"/>
    <property type="project" value="UniProtKB-KW"/>
</dbReference>
<dbReference type="OrthoDB" id="381190at2759"/>
<dbReference type="GO" id="GO:0005634">
    <property type="term" value="C:nucleus"/>
    <property type="evidence" value="ECO:0007669"/>
    <property type="project" value="UniProtKB-SubCell"/>
</dbReference>
<feature type="region of interest" description="Disordered" evidence="10">
    <location>
        <begin position="2692"/>
        <end position="2716"/>
    </location>
</feature>
<reference evidence="13 14" key="1">
    <citation type="submission" date="2015-07" db="EMBL/GenBank/DDBJ databases">
        <title>High-quality genome of monoxenous trypanosomatid Leptomonas pyrrhocoris.</title>
        <authorList>
            <person name="Flegontov P."/>
            <person name="Butenko A."/>
            <person name="Firsov S."/>
            <person name="Vlcek C."/>
            <person name="Logacheva M.D."/>
            <person name="Field M."/>
            <person name="Filatov D."/>
            <person name="Flegontova O."/>
            <person name="Gerasimov E."/>
            <person name="Jackson A.P."/>
            <person name="Kelly S."/>
            <person name="Opperdoes F."/>
            <person name="O'Reilly A."/>
            <person name="Votypka J."/>
            <person name="Yurchenko V."/>
            <person name="Lukes J."/>
        </authorList>
    </citation>
    <scope>NUCLEOTIDE SEQUENCE [LARGE SCALE GENOMIC DNA]</scope>
    <source>
        <strain evidence="13">H10</strain>
    </source>
</reference>
<feature type="compositionally biased region" description="Polar residues" evidence="10">
    <location>
        <begin position="230"/>
        <end position="251"/>
    </location>
</feature>
<feature type="region of interest" description="Disordered" evidence="10">
    <location>
        <begin position="1703"/>
        <end position="1722"/>
    </location>
</feature>
<comment type="subcellular location">
    <subcellularLocation>
        <location evidence="1">Nucleus</location>
    </subcellularLocation>
</comment>
<keyword evidence="6 13" id="KW-0418">Kinase</keyword>
<feature type="region of interest" description="Disordered" evidence="10">
    <location>
        <begin position="4214"/>
        <end position="4235"/>
    </location>
</feature>
<evidence type="ECO:0000256" key="1">
    <source>
        <dbReference type="ARBA" id="ARBA00004123"/>
    </source>
</evidence>
<dbReference type="VEuPathDB" id="TriTrypDB:LpyrH10_27_0170"/>
<dbReference type="PANTHER" id="PTHR37079">
    <property type="entry name" value="SERINE/THREONINE-PROTEIN KINASE ATM"/>
    <property type="match status" value="1"/>
</dbReference>
<feature type="region of interest" description="Disordered" evidence="10">
    <location>
        <begin position="3822"/>
        <end position="3864"/>
    </location>
</feature>
<dbReference type="Pfam" id="PF02260">
    <property type="entry name" value="FATC"/>
    <property type="match status" value="1"/>
</dbReference>
<keyword evidence="14" id="KW-1185">Reference proteome</keyword>
<dbReference type="OMA" id="LECWATR"/>
<organism evidence="13 14">
    <name type="scientific">Leptomonas pyrrhocoris</name>
    <name type="common">Firebug parasite</name>
    <dbReference type="NCBI Taxonomy" id="157538"/>
    <lineage>
        <taxon>Eukaryota</taxon>
        <taxon>Discoba</taxon>
        <taxon>Euglenozoa</taxon>
        <taxon>Kinetoplastea</taxon>
        <taxon>Metakinetoplastina</taxon>
        <taxon>Trypanosomatida</taxon>
        <taxon>Trypanosomatidae</taxon>
        <taxon>Leishmaniinae</taxon>
        <taxon>Leptomonas</taxon>
    </lineage>
</organism>
<dbReference type="PROSITE" id="PS50290">
    <property type="entry name" value="PI3_4_KINASE_3"/>
    <property type="match status" value="1"/>
</dbReference>
<feature type="region of interest" description="Disordered" evidence="10">
    <location>
        <begin position="489"/>
        <end position="547"/>
    </location>
</feature>
<proteinExistence type="predicted"/>
<dbReference type="GeneID" id="26909145"/>
<accession>A0A0M9FS08</accession>
<dbReference type="InterPro" id="IPR003152">
    <property type="entry name" value="FATC_dom"/>
</dbReference>
<keyword evidence="8" id="KW-0539">Nucleus</keyword>
<dbReference type="Pfam" id="PF00454">
    <property type="entry name" value="PI3_PI4_kinase"/>
    <property type="match status" value="1"/>
</dbReference>
<evidence type="ECO:0000256" key="6">
    <source>
        <dbReference type="ARBA" id="ARBA00022777"/>
    </source>
</evidence>
<feature type="region of interest" description="Disordered" evidence="10">
    <location>
        <begin position="2039"/>
        <end position="2066"/>
    </location>
</feature>
<feature type="compositionally biased region" description="Low complexity" evidence="10">
    <location>
        <begin position="4113"/>
        <end position="4125"/>
    </location>
</feature>
<evidence type="ECO:0000256" key="10">
    <source>
        <dbReference type="SAM" id="MobiDB-lite"/>
    </source>
</evidence>
<feature type="compositionally biased region" description="Low complexity" evidence="10">
    <location>
        <begin position="3252"/>
        <end position="3269"/>
    </location>
</feature>
<feature type="compositionally biased region" description="Polar residues" evidence="10">
    <location>
        <begin position="7"/>
        <end position="19"/>
    </location>
</feature>
<evidence type="ECO:0000256" key="2">
    <source>
        <dbReference type="ARBA" id="ARBA00012513"/>
    </source>
</evidence>
<dbReference type="InterPro" id="IPR000403">
    <property type="entry name" value="PI3/4_kinase_cat_dom"/>
</dbReference>
<dbReference type="InterPro" id="IPR011009">
    <property type="entry name" value="Kinase-like_dom_sf"/>
</dbReference>
<feature type="region of interest" description="Disordered" evidence="10">
    <location>
        <begin position="1984"/>
        <end position="2007"/>
    </location>
</feature>
<feature type="region of interest" description="Disordered" evidence="10">
    <location>
        <begin position="230"/>
        <end position="257"/>
    </location>
</feature>
<evidence type="ECO:0000256" key="9">
    <source>
        <dbReference type="SAM" id="Coils"/>
    </source>
</evidence>
<dbReference type="EMBL" id="LGTL01000027">
    <property type="protein sequence ID" value="KPA74843.1"/>
    <property type="molecule type" value="Genomic_DNA"/>
</dbReference>
<evidence type="ECO:0000256" key="4">
    <source>
        <dbReference type="ARBA" id="ARBA00022741"/>
    </source>
</evidence>
<feature type="region of interest" description="Disordered" evidence="10">
    <location>
        <begin position="1113"/>
        <end position="1169"/>
    </location>
</feature>
<evidence type="ECO:0000256" key="7">
    <source>
        <dbReference type="ARBA" id="ARBA00022840"/>
    </source>
</evidence>
<gene>
    <name evidence="13" type="ORF">ABB37_08862</name>
</gene>
<dbReference type="Proteomes" id="UP000037923">
    <property type="component" value="Unassembled WGS sequence"/>
</dbReference>
<evidence type="ECO:0000256" key="3">
    <source>
        <dbReference type="ARBA" id="ARBA00022679"/>
    </source>
</evidence>
<feature type="region of interest" description="Disordered" evidence="10">
    <location>
        <begin position="2610"/>
        <end position="2642"/>
    </location>
</feature>
<feature type="region of interest" description="Disordered" evidence="10">
    <location>
        <begin position="4113"/>
        <end position="4148"/>
    </location>
</feature>
<dbReference type="GO" id="GO:0006974">
    <property type="term" value="P:DNA damage response"/>
    <property type="evidence" value="ECO:0007669"/>
    <property type="project" value="UniProtKB-KW"/>
</dbReference>
<feature type="domain" description="FATC" evidence="12">
    <location>
        <begin position="4841"/>
        <end position="4873"/>
    </location>
</feature>
<feature type="region of interest" description="Disordered" evidence="10">
    <location>
        <begin position="3529"/>
        <end position="3560"/>
    </location>
</feature>
<dbReference type="Gene3D" id="1.10.1070.11">
    <property type="entry name" value="Phosphatidylinositol 3-/4-kinase, catalytic domain"/>
    <property type="match status" value="1"/>
</dbReference>
<comment type="caution">
    <text evidence="13">The sequence shown here is derived from an EMBL/GenBank/DDBJ whole genome shotgun (WGS) entry which is preliminary data.</text>
</comment>
<keyword evidence="4" id="KW-0547">Nucleotide-binding</keyword>
<dbReference type="SMART" id="SM01343">
    <property type="entry name" value="FATC"/>
    <property type="match status" value="1"/>
</dbReference>
<keyword evidence="5" id="KW-0227">DNA damage</keyword>
<protein>
    <recommendedName>
        <fullName evidence="2">non-specific serine/threonine protein kinase</fullName>
        <ecNumber evidence="2">2.7.11.1</ecNumber>
    </recommendedName>
</protein>
<feature type="region of interest" description="Disordered" evidence="10">
    <location>
        <begin position="931"/>
        <end position="951"/>
    </location>
</feature>
<feature type="compositionally biased region" description="Polar residues" evidence="10">
    <location>
        <begin position="1113"/>
        <end position="1123"/>
    </location>
</feature>
<feature type="compositionally biased region" description="Low complexity" evidence="10">
    <location>
        <begin position="564"/>
        <end position="581"/>
    </location>
</feature>
<name>A0A0M9FS08_LEPPY</name>
<evidence type="ECO:0000259" key="12">
    <source>
        <dbReference type="PROSITE" id="PS51190"/>
    </source>
</evidence>
<dbReference type="SUPFAM" id="SSF56112">
    <property type="entry name" value="Protein kinase-like (PK-like)"/>
    <property type="match status" value="1"/>
</dbReference>
<sequence length="4873" mass="520350">MAEGEPLTSQQQQQRSPSGTGSGDAARVAWEKGLDPASGSNGRFLVSDRTGVEAVPHASTVTSADTRDVFGVDAADALSLSSAVAFAQSLSQAPLLWKSASPLNLLCNHILEVLESQWLVAVVGADYAALLLEVLRWGGYARLVTPTYLVRLSGCLVGLLERVPLGSPSLADASAGNDGGVTAVSPNLVLQEVVGGRVWAAAPSADDACVYAQVLVRLYSLPQVTSAYPPSAAAQSTRTEAASTNYTRADNGSSSGGSDALALTRRLMELIRARHQIPTPDLRLEAYIVAALRQLCRRFQHDHPAAARAPVEVVKLLCNFFFLPHHTPRHDVWRLEVMQFVTTVLSYTLADLVAEELWSDLHAAGSQKWEASNAFTGDSAEDGAVKVLNVKRAEVTADAARQLQSHREVLALLHHTVYPTMCRIFTQHRHEYSFTSRRELFSYPCSPLQEVFDFGAVVLYLCSATYSMYGGIRGAASRAGDVPGGVAEIDDAERRGASGTPAERQPQRKRRRAHDSHDDGADSGEGEVGNAEGDLQAPSRDVASQSPHPVQLLCDALTNEFFQPSASPSTAATPTAPPTTTARRRHRSRAAPPLVLIIRTAGIRTNSAALQDVMSDRSLFLLHLFAQPCATMRCPPHIADALVEDVLLPLSATFGLRMGLLLAAIRAVVPRCSATTQFFAFAQLAQRSLPAQLSGTGSGAVVVTSSVREDLVNPSEPMYRVLVTLLERRLSDDDRRHRPPSWRSLSTVDGSHVSVSAATAETTVAAVPPLDDVHVGWETHLQAAVSRIQSQLHAFEQAVRRVREVRAMGISSGEAAALPLVGADAEGGPSAATAAAAASAAALAPTSADPSLSYAPVLSPSLALLLTRFATLVQCVRLSQLAAPSKLAEGVDLISGGVGLDFVSLVVAHGADFYADVPLLHRLGVAAGNRRTSPRLSSPLPQPNELSTKANETTTGVAAFARDRSSSAHAANAASVSLTSLSAAAGSASGAAFLLLFSPADFMGWLAAAEEYACAVLWTCRAQQQIAQRSQQQLYRVPMARDGPAVLSMRHEGGAGAAAVASSLHGPLRAGVGRYLAEVCAGVEEAAADPAANVPAVLYDAAAGHWMLRVSSHSNRQAVTQRPPSLARQDEEMEEYRHQHRRCSPQSPAAATDASPLPPSIGEVAPRPSLPRSFQTALATSVQGAVTWLMRRSQLLESVNARVAALDAGANLPSPPSSVDGVPPKEVRGGAVLRDHNAEFAAAHSSAVLLLSVQCVQLLHLLLRWRRAGLWFPPEEGGDFTSAAGAAAATTTTKTTAGNIKQRGENRGARVTKVKEDGAAAAQRTTEQNIVNAGAEAGRAASTDTRRTSEDNEEAPYNDAPRPPRPPQPFLNEPHSTTNAITADAAARADVRVLATSPRLFDSPASMLARFSIRGGGRLYYTVLWLCHHLLGLQQQRHHRADMDVLSTLPLWAALHALYRDVGSVFLDPSMACVDPRQTILQLTAAVTQRCFYGGVAPLSRWRPSNPHSRELTLTVTSALRLSLDTLRIVLTAARRTGIHAYAATPLMDVADLRQALLRLLEQQSLAEGSASWTTTRSGGAEAAATSASGDFEDVLLPSQHALLTQKYPFLPTVLPVLPALLRLFTVLSTAQPPDVALAGEAGSKGGRAGTLAALVDGRTLVRLLQVLFARYRYQTGPALCSEVMGGVLADVEGLLRIPAHSTPNSGNTTLSTGEDTAAKERRVGTVETASAALCYTQSGRLLELWTAQLTDPNRVDMPVCTPQWQCALLQAAFAVLVRCEPAVAEVLGRFSFEFLSESTPFAVRRHAALHVGVLFRTFSMRRAQVLRTLLVKAREGMLSPTPMLCSTSLLALSEAVRAAPELRVEVIYTLLECWATRGFAQRHLIVECLTRLAEWAEEDAAWTTTVALPACARRLLYTSLCRMHVRPLLFRWLCEYKHPLIALPVACFGYAALDDFVADQLPVLLPLALLLLTESKDAETVVWREMRPPRPQQDLSTSGGGPTTAAASAAAAHAQGSVFHQLLQVYTEKMLCTSVAAEGENTRARRPKERSGAPDGVPASAAENAQNGAAEELRQLAPLCLVLQYFSSIVVQLLVIASNAPVPLFGVEAAELDVSSPTGGGHADWSRQAGQRQASERGRRSSGLHHSTAEAPTKADWCDAAQKCLYWLEALLNTCEAAALVQGGAWAWLGRLLPSEACAVTDVSPTAAAAVSSPAVTLNAAEVLVFYLQRLSAWPTARPIFDSVLAAHMDAMLSEMVRLHRTVAEPAQLVYATPAQLQWVLTWVAEKVTALPLMLEGSATTAPASAGRTAASSSPLPPRHPEKGRGESREDEVIVVVEDTQELASSVTGPADLYAWQAWCLRLLVPPPITTTTAALAVARDGEVGSRARRSLAEVLSSHDALSSLFLLGDSTFLRSLLHIAYRSCTAPTSLECVLRGSQQLSLLTWISTRWCSSRVLAQAPALQAVLTYLLHWLRRDGSTEVYRAVCNALLHVWPVAVSNTERAAGGGTEDDAGTTETARREKDSHGVDEDLWTCAVLLSRAMEPLLAMSPVVAATWTALCRSDPNLLRCEWHRRAAAYVQDSLRGTGETSAKGDRRGDDTFRRAASCEVVEVSDSTDDDDEEAKQRNNEDNTASQHATALPPEMHTWNWSTYLAYRNVSLAPLQCTTARRSLATFVTLLHHTCGRDDLIDDIDSSAAGSSETERARPAADVEDSQWRRISNVTDAVATATTAPPPPSFLRNVAAGVDGTRTLIIRCLEVAAVCSRAGAEGLLKERSSSSSATSTSIRPAERMAMLVRHALLVAVSQLYRWSIACPMNEANLWSVTADWSSTTAAASTASAFTAVSSAATVSMMDSENSEDQALACFELLRSLSLCVVHAGETAALTSTIESADRMSSRFSTGVTLSCGDSSTGCVGTNDSKDKNNGGGGGASAEQLVTASLGHAYVEQLYLLEQLAAAADARRSELAVGALRMWTLSLQRSAQGDTAAAAGGALSSFDAAVVAMMCGACAASDAHGGEEKVAKARRSVCAAYAPSLLHRLSWAVRSVGSSVTAATNTAAITRSTPFSFDLAPPSPPPCFSSAHLTDASVWRPLRTSPPIERAFVCRFVAAMANTYGILKKSAMWTSLLPLLYEELQRTGDAADGATDEESGVEAASPLFSSSGSLGGASVAARLLTPLLLHVLCLRESDGQRATRREWSELVDKYVLQQADQRPYTARLFLHALYACHVVLVRLTRQRGLKGSIAADKPSSSSSTNNNNNSSAGNASEMGSHPSSTWPAAFGSVPVLHDMRECYWLSDIPATHLARAAVAVQEPHLALLFAQLSGESLFGPRTGCAALCGEMETTRTAVMLRGVAVGAPAAAALSSAPYSVLFPYATYEDYPASSSSAAAGKSAPEVAARSGGRARDRHEGVRQQTQRFMQHIFTVYEAVQQQVDLDDVSGVSVMVRHFSRRPTDPAICNGVEEAEEGTSSNSTLLHAACVGPVRLARDTISGTVVRRCAPLRVSTEGDAAMPNEEFVNTLRDLEEAAHSNRGEVPTSRAVRDDPSGGVDRKGGRAAAARSDGDLWSAALQRAARLLERGLPSTSMDVLLNLRTHYVDAQVRAVPQVSALPSPSPHSSDGGSANSLLDLAAVSTKAAAAVASATVSERESAPWTADHEACLRSLLSQAAWRCARWTSGPSIGLFSVGAHTQTDNVGGTAAAAAAALRESRAGMCKATAVSPAVLERLAQPFSPSSSLPSLHSAPSASPGEWVGGGFYEHLLNSFLALSSGEPLLCLPHLRSAEASLRLQLSATSLVTTVVAAEALREVRQCANAMLTTAASTGRRSGVTSPMTAASGTPSLPNWRMAENNSGDGGRRKWSSDADHGDDGHYYSNHTLRLDTARLVHRIGSTSWQLMDSVRHALSQIYGDKDEWYRFLIGATERALAFHEPGLAHRWLTDWERQSEVSGDGAAAGLSPPSFPAQQRRVDVALRKAQVAYALGRWQEALALLQPPASSSSLLHGTTPSVTAPFTTPLEPRVVQQLMLWHAELQLVPASQLVRDPFLSRAAASDNTGACSFLLARLCHTLASEIADRLTSHEHRQLEESVEESKRQRRELEAQLHAATTAITTTATATATATSTAAPLAGGTNRADAPQRSGRGNEVPPAAAAAGVAVLSDEQLRLLRRRIRELTGDIKRLEDEWEAEKSNYGLYRRSALNAYSRLLQFHHLGSSSSAASSPPPLQQHAHVRGGAPAAADHPAVTCLPQDVAENTLHAVFGFVELWLNAADIEQSSGEVLGKVLDKAVERIPTAVFLPLASQLTAQLGGPQDADRLSYLVGRIARDYPLPVVWPLLTLRHGHTFAKSREVNALHAVDEAKIKAAQTLLADLASTTSSHKTVTGHAGRAAAAAAAASSTSASVATQVRHAQLLSSAYLELAFDRGANAAQTERRYPIPSDFVLIKDAHHLVIPPPTSLLSSSATSCSAENYLGGGDAVPCAPQLAPHIVRYRPFFTTPGGVNVPKVLLCELSDGQVVRQLLKAGDDLRQDALIEHVFATANALFHRRAATRPLRVRTFAVVPLAPTAGVLQWVENTVPLGEYVTGHCHGRQEHPGAHERYFPGEPTTRECRLQLQNAPPRSKAEALLKLYEAFTPALHYFFFEHATSAQVFVSHQQTFTRSVAASSMMGYIVGLGDRHINNMLLHQQTAEVVHIDLGIAFDQSRLLPVPELVPFRMTRNIIDGLGVRGTEGSLRPCAEAALGLLREKRDLLRTLFSAITHDPLARWAIGGQMNVDAFGAARAAATGDEGNAESEVMPQHKQQQQLLQASTRQAALMRTRPSNADAARTLARIDAKLQGYDGGDVLSVATHVRKLVEEAQRVELLAVMFPGWSQWV</sequence>
<feature type="region of interest" description="Disordered" evidence="10">
    <location>
        <begin position="564"/>
        <end position="588"/>
    </location>
</feature>
<feature type="region of interest" description="Disordered" evidence="10">
    <location>
        <begin position="1"/>
        <end position="28"/>
    </location>
</feature>
<feature type="compositionally biased region" description="Basic and acidic residues" evidence="10">
    <location>
        <begin position="1302"/>
        <end position="1318"/>
    </location>
</feature>
<dbReference type="InterPro" id="IPR038980">
    <property type="entry name" value="ATM_plant"/>
</dbReference>
<dbReference type="GO" id="GO:0004674">
    <property type="term" value="F:protein serine/threonine kinase activity"/>
    <property type="evidence" value="ECO:0007669"/>
    <property type="project" value="UniProtKB-EC"/>
</dbReference>
<feature type="compositionally biased region" description="Low complexity" evidence="10">
    <location>
        <begin position="3386"/>
        <end position="3396"/>
    </location>
</feature>
<feature type="region of interest" description="Disordered" evidence="10">
    <location>
        <begin position="2303"/>
        <end position="2332"/>
    </location>
</feature>
<dbReference type="PROSITE" id="PS51190">
    <property type="entry name" value="FATC"/>
    <property type="match status" value="1"/>
</dbReference>
<feature type="coiled-coil region" evidence="9">
    <location>
        <begin position="4163"/>
        <end position="4190"/>
    </location>
</feature>
<dbReference type="RefSeq" id="XP_015653282.1">
    <property type="nucleotide sequence ID" value="XM_015807997.1"/>
</dbReference>
<dbReference type="InterPro" id="IPR036940">
    <property type="entry name" value="PI3/4_kinase_cat_sf"/>
</dbReference>
<keyword evidence="3" id="KW-0808">Transferase</keyword>
<feature type="compositionally biased region" description="Polar residues" evidence="10">
    <location>
        <begin position="3822"/>
        <end position="3843"/>
    </location>
</feature>
<dbReference type="InterPro" id="IPR018936">
    <property type="entry name" value="PI3/4_kinase_CS"/>
</dbReference>
<evidence type="ECO:0000313" key="13">
    <source>
        <dbReference type="EMBL" id="KPA74843.1"/>
    </source>
</evidence>
<feature type="coiled-coil region" evidence="9">
    <location>
        <begin position="4082"/>
        <end position="4109"/>
    </location>
</feature>
<dbReference type="Gene3D" id="3.30.1010.10">
    <property type="entry name" value="Phosphatidylinositol 3-kinase Catalytic Subunit, Chain A, domain 4"/>
    <property type="match status" value="1"/>
</dbReference>
<feature type="region of interest" description="Disordered" evidence="10">
    <location>
        <begin position="3386"/>
        <end position="3415"/>
    </location>
</feature>
<feature type="region of interest" description="Disordered" evidence="10">
    <location>
        <begin position="1301"/>
        <end position="1376"/>
    </location>
</feature>
<dbReference type="SMART" id="SM00146">
    <property type="entry name" value="PI3Kc"/>
    <property type="match status" value="1"/>
</dbReference>
<feature type="region of interest" description="Disordered" evidence="10">
    <location>
        <begin position="2505"/>
        <end position="2526"/>
    </location>
</feature>
<evidence type="ECO:0000259" key="11">
    <source>
        <dbReference type="PROSITE" id="PS50290"/>
    </source>
</evidence>
<feature type="region of interest" description="Disordered" evidence="10">
    <location>
        <begin position="3245"/>
        <end position="3273"/>
    </location>
</feature>
<feature type="compositionally biased region" description="Polar residues" evidence="10">
    <location>
        <begin position="1703"/>
        <end position="1715"/>
    </location>
</feature>
<dbReference type="PANTHER" id="PTHR37079:SF4">
    <property type="entry name" value="SERINE_THREONINE-PROTEIN KINASE ATM"/>
    <property type="match status" value="1"/>
</dbReference>
<evidence type="ECO:0000256" key="8">
    <source>
        <dbReference type="ARBA" id="ARBA00023242"/>
    </source>
</evidence>
<keyword evidence="9" id="KW-0175">Coiled coil</keyword>
<evidence type="ECO:0000256" key="5">
    <source>
        <dbReference type="ARBA" id="ARBA00022763"/>
    </source>
</evidence>